<feature type="compositionally biased region" description="Polar residues" evidence="5">
    <location>
        <begin position="433"/>
        <end position="442"/>
    </location>
</feature>
<evidence type="ECO:0000256" key="4">
    <source>
        <dbReference type="ARBA" id="ARBA00023002"/>
    </source>
</evidence>
<dbReference type="Proteomes" id="UP000807716">
    <property type="component" value="Unassembled WGS sequence"/>
</dbReference>
<gene>
    <name evidence="7" type="ORF">DFQ27_008231</name>
</gene>
<evidence type="ECO:0000259" key="6">
    <source>
        <dbReference type="Pfam" id="PF01494"/>
    </source>
</evidence>
<keyword evidence="3" id="KW-0274">FAD</keyword>
<reference evidence="7" key="1">
    <citation type="journal article" date="2020" name="Fungal Divers.">
        <title>Resolving the Mortierellaceae phylogeny through synthesis of multi-gene phylogenetics and phylogenomics.</title>
        <authorList>
            <person name="Vandepol N."/>
            <person name="Liber J."/>
            <person name="Desiro A."/>
            <person name="Na H."/>
            <person name="Kennedy M."/>
            <person name="Barry K."/>
            <person name="Grigoriev I.V."/>
            <person name="Miller A.N."/>
            <person name="O'Donnell K."/>
            <person name="Stajich J.E."/>
            <person name="Bonito G."/>
        </authorList>
    </citation>
    <scope>NUCLEOTIDE SEQUENCE</scope>
    <source>
        <strain evidence="7">BC1065</strain>
    </source>
</reference>
<evidence type="ECO:0000313" key="7">
    <source>
        <dbReference type="EMBL" id="KAG0252169.1"/>
    </source>
</evidence>
<dbReference type="EMBL" id="JAAAJB010000684">
    <property type="protein sequence ID" value="KAG0252169.1"/>
    <property type="molecule type" value="Genomic_DNA"/>
</dbReference>
<dbReference type="OrthoDB" id="10029326at2759"/>
<organism evidence="7 8">
    <name type="scientific">Actinomortierella ambigua</name>
    <dbReference type="NCBI Taxonomy" id="1343610"/>
    <lineage>
        <taxon>Eukaryota</taxon>
        <taxon>Fungi</taxon>
        <taxon>Fungi incertae sedis</taxon>
        <taxon>Mucoromycota</taxon>
        <taxon>Mortierellomycotina</taxon>
        <taxon>Mortierellomycetes</taxon>
        <taxon>Mortierellales</taxon>
        <taxon>Mortierellaceae</taxon>
        <taxon>Actinomortierella</taxon>
    </lineage>
</organism>
<accession>A0A9P6PSQ5</accession>
<dbReference type="Pfam" id="PF01494">
    <property type="entry name" value="FAD_binding_3"/>
    <property type="match status" value="2"/>
</dbReference>
<dbReference type="Gene3D" id="3.50.50.60">
    <property type="entry name" value="FAD/NAD(P)-binding domain"/>
    <property type="match status" value="1"/>
</dbReference>
<feature type="domain" description="FAD-binding" evidence="6">
    <location>
        <begin position="6"/>
        <end position="161"/>
    </location>
</feature>
<evidence type="ECO:0000256" key="2">
    <source>
        <dbReference type="ARBA" id="ARBA00022630"/>
    </source>
</evidence>
<evidence type="ECO:0000256" key="5">
    <source>
        <dbReference type="SAM" id="MobiDB-lite"/>
    </source>
</evidence>
<evidence type="ECO:0000256" key="1">
    <source>
        <dbReference type="ARBA" id="ARBA00007992"/>
    </source>
</evidence>
<protein>
    <recommendedName>
        <fullName evidence="6">FAD-binding domain-containing protein</fullName>
    </recommendedName>
</protein>
<dbReference type="PRINTS" id="PR00420">
    <property type="entry name" value="RNGMNOXGNASE"/>
</dbReference>
<comment type="similarity">
    <text evidence="1">Belongs to the paxM FAD-dependent monooxygenase family.</text>
</comment>
<dbReference type="InterPro" id="IPR002938">
    <property type="entry name" value="FAD-bd"/>
</dbReference>
<evidence type="ECO:0000313" key="8">
    <source>
        <dbReference type="Proteomes" id="UP000807716"/>
    </source>
</evidence>
<dbReference type="SUPFAM" id="SSF51905">
    <property type="entry name" value="FAD/NAD(P)-binding domain"/>
    <property type="match status" value="1"/>
</dbReference>
<keyword evidence="8" id="KW-1185">Reference proteome</keyword>
<dbReference type="GO" id="GO:0004497">
    <property type="term" value="F:monooxygenase activity"/>
    <property type="evidence" value="ECO:0007669"/>
    <property type="project" value="InterPro"/>
</dbReference>
<dbReference type="GO" id="GO:0071949">
    <property type="term" value="F:FAD binding"/>
    <property type="evidence" value="ECO:0007669"/>
    <property type="project" value="InterPro"/>
</dbReference>
<dbReference type="AlphaFoldDB" id="A0A9P6PSQ5"/>
<keyword evidence="4" id="KW-0560">Oxidoreductase</keyword>
<name>A0A9P6PSQ5_9FUNG</name>
<dbReference type="PANTHER" id="PTHR47356">
    <property type="entry name" value="FAD-DEPENDENT MONOOXYGENASE ASQG-RELATED"/>
    <property type="match status" value="1"/>
</dbReference>
<proteinExistence type="inferred from homology"/>
<dbReference type="PANTHER" id="PTHR47356:SF2">
    <property type="entry name" value="FAD-BINDING DOMAIN-CONTAINING PROTEIN-RELATED"/>
    <property type="match status" value="1"/>
</dbReference>
<dbReference type="InterPro" id="IPR050562">
    <property type="entry name" value="FAD_mOase_fung"/>
</dbReference>
<feature type="domain" description="FAD-binding" evidence="6">
    <location>
        <begin position="277"/>
        <end position="363"/>
    </location>
</feature>
<evidence type="ECO:0000256" key="3">
    <source>
        <dbReference type="ARBA" id="ARBA00022827"/>
    </source>
</evidence>
<keyword evidence="2" id="KW-0285">Flavoprotein</keyword>
<feature type="region of interest" description="Disordered" evidence="5">
    <location>
        <begin position="411"/>
        <end position="442"/>
    </location>
</feature>
<dbReference type="InterPro" id="IPR036188">
    <property type="entry name" value="FAD/NAD-bd_sf"/>
</dbReference>
<sequence>MSSPRLRVIIVGGGIGGLSLANMLEKTNIEYVVLERSTTIKALGSSLGLDASTLPVMEQLGLLDDFFEAGKPVRQFNFYDDQQKKLGKVDFSAMTEIILLKNLPRDKIFLGKRVLSIVQEQDKACVQCADGTSYEGDIVIGADGAYSAVRQNIYKELKAKNMLSASDLEPLSYDQHCLVGVSEPFDPSFHPSLRDMTCDFEIVLNRKEPFYSIYMPLPNNRISWAVLRNCTGIESKSNDNFKVSEWGPEAVQEMIDYVRHQPSIYNTTLGEIIEKTPREFISKVMLEEKAFDSWYHGRAVLLGDACHKIVPSSGLGANLAILEGVCLANLLVDMHGTSQQEITKVFETYYQRRYPLAKAALKNARQFGKIMSSHGWMADMVRKVFLNYIPDRITRWSNAQRLQHRPQLHYLPQVPDRGSSKALPQDPRLYHGSQVQKKASAI</sequence>
<comment type="caution">
    <text evidence="7">The sequence shown here is derived from an EMBL/GenBank/DDBJ whole genome shotgun (WGS) entry which is preliminary data.</text>
</comment>